<dbReference type="Pfam" id="PF07731">
    <property type="entry name" value="Cu-oxidase_2"/>
    <property type="match status" value="1"/>
</dbReference>
<evidence type="ECO:0000256" key="5">
    <source>
        <dbReference type="ARBA" id="ARBA00022723"/>
    </source>
</evidence>
<reference evidence="16" key="1">
    <citation type="submission" date="2023-06" db="EMBL/GenBank/DDBJ databases">
        <title>Genome-scale phylogeny and comparative genomics of the fungal order Sordariales.</title>
        <authorList>
            <consortium name="Lawrence Berkeley National Laboratory"/>
            <person name="Hensen N."/>
            <person name="Bonometti L."/>
            <person name="Westerberg I."/>
            <person name="Brannstrom I.O."/>
            <person name="Guillou S."/>
            <person name="Cros-Aarteil S."/>
            <person name="Calhoun S."/>
            <person name="Haridas S."/>
            <person name="Kuo A."/>
            <person name="Mondo S."/>
            <person name="Pangilinan J."/>
            <person name="Riley R."/>
            <person name="Labutti K."/>
            <person name="Andreopoulos B."/>
            <person name="Lipzen A."/>
            <person name="Chen C."/>
            <person name="Yanf M."/>
            <person name="Daum C."/>
            <person name="Ng V."/>
            <person name="Clum A."/>
            <person name="Steindorff A."/>
            <person name="Ohm R."/>
            <person name="Martin F."/>
            <person name="Silar P."/>
            <person name="Natvig D."/>
            <person name="Lalanne C."/>
            <person name="Gautier V."/>
            <person name="Ament-Velasquez S.L."/>
            <person name="Kruys A."/>
            <person name="Hutchinson M.I."/>
            <person name="Powell A.J."/>
            <person name="Barry K."/>
            <person name="Miller A.N."/>
            <person name="Grigoriev I.V."/>
            <person name="Debuchy R."/>
            <person name="Gladieux P."/>
            <person name="Thoren M.H."/>
            <person name="Johannesson H."/>
        </authorList>
    </citation>
    <scope>NUCLEOTIDE SEQUENCE</scope>
    <source>
        <strain evidence="16">CBS 606.72</strain>
    </source>
</reference>
<dbReference type="PANTHER" id="PTHR11709">
    <property type="entry name" value="MULTI-COPPER OXIDASE"/>
    <property type="match status" value="1"/>
</dbReference>
<dbReference type="SUPFAM" id="SSF49503">
    <property type="entry name" value="Cupredoxins"/>
    <property type="match status" value="3"/>
</dbReference>
<keyword evidence="8" id="KW-0186">Copper</keyword>
<dbReference type="CDD" id="cd13880">
    <property type="entry name" value="CuRO_2_MaLCC_like"/>
    <property type="match status" value="1"/>
</dbReference>
<feature type="domain" description="Plastocyanin-like" evidence="13">
    <location>
        <begin position="218"/>
        <end position="365"/>
    </location>
</feature>
<feature type="domain" description="Plastocyanin-like" evidence="15">
    <location>
        <begin position="101"/>
        <end position="207"/>
    </location>
</feature>
<keyword evidence="6 12" id="KW-0732">Signal</keyword>
<dbReference type="Pfam" id="PF07732">
    <property type="entry name" value="Cu-oxidase_3"/>
    <property type="match status" value="1"/>
</dbReference>
<name>A0AA39WNY3_9PEZI</name>
<dbReference type="InterPro" id="IPR008972">
    <property type="entry name" value="Cupredoxin"/>
</dbReference>
<dbReference type="GO" id="GO:0052716">
    <property type="term" value="F:hydroquinone:oxygen oxidoreductase activity"/>
    <property type="evidence" value="ECO:0007669"/>
    <property type="project" value="UniProtKB-EC"/>
</dbReference>
<dbReference type="InterPro" id="IPR002355">
    <property type="entry name" value="Cu_oxidase_Cu_BS"/>
</dbReference>
<dbReference type="InterPro" id="IPR045087">
    <property type="entry name" value="Cu-oxidase_fam"/>
</dbReference>
<evidence type="ECO:0000256" key="8">
    <source>
        <dbReference type="ARBA" id="ARBA00023008"/>
    </source>
</evidence>
<evidence type="ECO:0000256" key="10">
    <source>
        <dbReference type="ARBA" id="ARBA00023180"/>
    </source>
</evidence>
<feature type="signal peptide" evidence="12">
    <location>
        <begin position="1"/>
        <end position="20"/>
    </location>
</feature>
<evidence type="ECO:0000256" key="1">
    <source>
        <dbReference type="ARBA" id="ARBA00000349"/>
    </source>
</evidence>
<dbReference type="FunFam" id="2.60.40.420:FF:000046">
    <property type="entry name" value="Multicopper oxidase"/>
    <property type="match status" value="1"/>
</dbReference>
<feature type="chain" id="PRO_5041397874" description="laccase" evidence="12">
    <location>
        <begin position="21"/>
        <end position="608"/>
    </location>
</feature>
<evidence type="ECO:0000256" key="6">
    <source>
        <dbReference type="ARBA" id="ARBA00022729"/>
    </source>
</evidence>
<dbReference type="EMBL" id="JAULSU010000004">
    <property type="protein sequence ID" value="KAK0618884.1"/>
    <property type="molecule type" value="Genomic_DNA"/>
</dbReference>
<dbReference type="Gene3D" id="2.60.40.420">
    <property type="entry name" value="Cupredoxins - blue copper proteins"/>
    <property type="match status" value="3"/>
</dbReference>
<keyword evidence="10" id="KW-0325">Glycoprotein</keyword>
<dbReference type="InterPro" id="IPR033138">
    <property type="entry name" value="Cu_oxidase_CS"/>
</dbReference>
<organism evidence="16 17">
    <name type="scientific">Immersiella caudata</name>
    <dbReference type="NCBI Taxonomy" id="314043"/>
    <lineage>
        <taxon>Eukaryota</taxon>
        <taxon>Fungi</taxon>
        <taxon>Dikarya</taxon>
        <taxon>Ascomycota</taxon>
        <taxon>Pezizomycotina</taxon>
        <taxon>Sordariomycetes</taxon>
        <taxon>Sordariomycetidae</taxon>
        <taxon>Sordariales</taxon>
        <taxon>Lasiosphaeriaceae</taxon>
        <taxon>Immersiella</taxon>
    </lineage>
</organism>
<comment type="catalytic activity">
    <reaction evidence="1">
        <text>4 hydroquinone + O2 = 4 benzosemiquinone + 2 H2O</text>
        <dbReference type="Rhea" id="RHEA:11276"/>
        <dbReference type="ChEBI" id="CHEBI:15377"/>
        <dbReference type="ChEBI" id="CHEBI:15379"/>
        <dbReference type="ChEBI" id="CHEBI:17594"/>
        <dbReference type="ChEBI" id="CHEBI:17977"/>
        <dbReference type="EC" id="1.10.3.2"/>
    </reaction>
</comment>
<dbReference type="AlphaFoldDB" id="A0AA39WNY3"/>
<sequence length="608" mass="67607">MRSTFLRSFGCLLFAGFGTAAPSPIPVEDVTADLFPRVNVDPRGELVRRAPTCNTPTNRACWTNGFNINTDYETNFPATGVVRNYDFEITEVDNWLNPKEGGIKEKAMLINGGFPGPTIVADWGDTIRVTVTNKLRTNGTSIHWHGIHMRNNNVNDGANGITECPIPPNSSKVYTFRAEQYGSSWYHSHFSSQYGNGVVGSIQINGPHSLPFEEDLGVFPITDWYYRSADHIQHDLIPPGTFPPPSDNVLFNGSHVNAGGGGEYARVKLKPGKRHLLRIINTSVDNTFQVSLVGHQFTVVAADFVPVNAFTAQSLFLAVGQRYDVTIDASQQVGNYWFNVTFSASGACGTSRMAKPAAIFQYEGAPTTLPTNPGTAPPDHLCEDNALLVPVVTRTVPPTEFSASPTNNLPVTLETKVWEGVQRVYWEVKGQDMNITWDEPTLEYLAKGNMNFPQRYNVFEVPQSNVWSFWVIENIGPVPHPMHLHGHDFLILGRSPALANPFVIQPRRFNPATDTASLDFTNPTRRDVTMLPGNGWLVVAFRSDNPGAWLFHCHIAWHVAQGLSVQFLERVQDIPQTVPLDAIEPNCQRWTEYYATSPHKQFDSGLRR</sequence>
<evidence type="ECO:0000259" key="13">
    <source>
        <dbReference type="Pfam" id="PF00394"/>
    </source>
</evidence>
<keyword evidence="17" id="KW-1185">Reference proteome</keyword>
<evidence type="ECO:0000256" key="12">
    <source>
        <dbReference type="SAM" id="SignalP"/>
    </source>
</evidence>
<dbReference type="PANTHER" id="PTHR11709:SF87">
    <property type="entry name" value="LACCASE"/>
    <property type="match status" value="1"/>
</dbReference>
<gene>
    <name evidence="16" type="ORF">B0T14DRAFT_197694</name>
</gene>
<comment type="similarity">
    <text evidence="3">Belongs to the multicopper oxidase family.</text>
</comment>
<dbReference type="GO" id="GO:0046274">
    <property type="term" value="P:lignin catabolic process"/>
    <property type="evidence" value="ECO:0007669"/>
    <property type="project" value="UniProtKB-KW"/>
</dbReference>
<evidence type="ECO:0000256" key="3">
    <source>
        <dbReference type="ARBA" id="ARBA00010609"/>
    </source>
</evidence>
<dbReference type="EC" id="1.10.3.2" evidence="4"/>
<dbReference type="FunFam" id="2.60.40.420:FF:000045">
    <property type="entry name" value="Laccase 2"/>
    <property type="match status" value="1"/>
</dbReference>
<dbReference type="InterPro" id="IPR011706">
    <property type="entry name" value="Cu-oxidase_C"/>
</dbReference>
<evidence type="ECO:0000256" key="2">
    <source>
        <dbReference type="ARBA" id="ARBA00001935"/>
    </source>
</evidence>
<dbReference type="Proteomes" id="UP001175000">
    <property type="component" value="Unassembled WGS sequence"/>
</dbReference>
<evidence type="ECO:0000313" key="17">
    <source>
        <dbReference type="Proteomes" id="UP001175000"/>
    </source>
</evidence>
<evidence type="ECO:0000256" key="7">
    <source>
        <dbReference type="ARBA" id="ARBA00023002"/>
    </source>
</evidence>
<dbReference type="InterPro" id="IPR011707">
    <property type="entry name" value="Cu-oxidase-like_N"/>
</dbReference>
<dbReference type="Pfam" id="PF00394">
    <property type="entry name" value="Cu-oxidase"/>
    <property type="match status" value="1"/>
</dbReference>
<evidence type="ECO:0000259" key="15">
    <source>
        <dbReference type="Pfam" id="PF07732"/>
    </source>
</evidence>
<evidence type="ECO:0000259" key="14">
    <source>
        <dbReference type="Pfam" id="PF07731"/>
    </source>
</evidence>
<proteinExistence type="inferred from homology"/>
<dbReference type="PROSITE" id="PS00080">
    <property type="entry name" value="MULTICOPPER_OXIDASE2"/>
    <property type="match status" value="1"/>
</dbReference>
<keyword evidence="11" id="KW-0439">Lignin degradation</keyword>
<dbReference type="PROSITE" id="PS00079">
    <property type="entry name" value="MULTICOPPER_OXIDASE1"/>
    <property type="match status" value="1"/>
</dbReference>
<evidence type="ECO:0000256" key="4">
    <source>
        <dbReference type="ARBA" id="ARBA00012297"/>
    </source>
</evidence>
<keyword evidence="9" id="KW-1015">Disulfide bond</keyword>
<comment type="cofactor">
    <cofactor evidence="2">
        <name>Cu cation</name>
        <dbReference type="ChEBI" id="CHEBI:23378"/>
    </cofactor>
</comment>
<keyword evidence="5" id="KW-0479">Metal-binding</keyword>
<evidence type="ECO:0000256" key="9">
    <source>
        <dbReference type="ARBA" id="ARBA00023157"/>
    </source>
</evidence>
<accession>A0AA39WNY3</accession>
<feature type="domain" description="Plastocyanin-like" evidence="14">
    <location>
        <begin position="439"/>
        <end position="572"/>
    </location>
</feature>
<dbReference type="CDD" id="cd13854">
    <property type="entry name" value="CuRO_1_MaLCC_like"/>
    <property type="match status" value="1"/>
</dbReference>
<dbReference type="CDD" id="cd13901">
    <property type="entry name" value="CuRO_3_MaLCC_like"/>
    <property type="match status" value="1"/>
</dbReference>
<evidence type="ECO:0000256" key="11">
    <source>
        <dbReference type="ARBA" id="ARBA00023185"/>
    </source>
</evidence>
<dbReference type="GO" id="GO:0005507">
    <property type="term" value="F:copper ion binding"/>
    <property type="evidence" value="ECO:0007669"/>
    <property type="project" value="InterPro"/>
</dbReference>
<evidence type="ECO:0000313" key="16">
    <source>
        <dbReference type="EMBL" id="KAK0618884.1"/>
    </source>
</evidence>
<protein>
    <recommendedName>
        <fullName evidence="4">laccase</fullName>
        <ecNumber evidence="4">1.10.3.2</ecNumber>
    </recommendedName>
</protein>
<dbReference type="FunFam" id="2.60.40.420:FF:000021">
    <property type="entry name" value="Extracellular dihydrogeodin oxidase/laccase"/>
    <property type="match status" value="1"/>
</dbReference>
<keyword evidence="7" id="KW-0560">Oxidoreductase</keyword>
<comment type="caution">
    <text evidence="16">The sequence shown here is derived from an EMBL/GenBank/DDBJ whole genome shotgun (WGS) entry which is preliminary data.</text>
</comment>
<dbReference type="InterPro" id="IPR001117">
    <property type="entry name" value="Cu-oxidase_2nd"/>
</dbReference>